<dbReference type="AlphaFoldDB" id="A0A3M7RZQ1"/>
<name>A0A3M7RZQ1_BRAPC</name>
<comment type="caution">
    <text evidence="2">The sequence shown here is derived from an EMBL/GenBank/DDBJ whole genome shotgun (WGS) entry which is preliminary data.</text>
</comment>
<gene>
    <name evidence="2" type="ORF">BpHYR1_024349</name>
</gene>
<keyword evidence="1" id="KW-0812">Transmembrane</keyword>
<dbReference type="EMBL" id="REGN01002327">
    <property type="protein sequence ID" value="RNA28858.1"/>
    <property type="molecule type" value="Genomic_DNA"/>
</dbReference>
<keyword evidence="1" id="KW-1133">Transmembrane helix</keyword>
<evidence type="ECO:0000313" key="2">
    <source>
        <dbReference type="EMBL" id="RNA28858.1"/>
    </source>
</evidence>
<sequence length="70" mass="7985">MHVFHAIGNLISNVHEFICTRLTVALFGPEHQSTTNESPSLRSPFKFNSHFIFITIAVLLLVIFYCYCPT</sequence>
<organism evidence="2 3">
    <name type="scientific">Brachionus plicatilis</name>
    <name type="common">Marine rotifer</name>
    <name type="synonym">Brachionus muelleri</name>
    <dbReference type="NCBI Taxonomy" id="10195"/>
    <lineage>
        <taxon>Eukaryota</taxon>
        <taxon>Metazoa</taxon>
        <taxon>Spiralia</taxon>
        <taxon>Gnathifera</taxon>
        <taxon>Rotifera</taxon>
        <taxon>Eurotatoria</taxon>
        <taxon>Monogononta</taxon>
        <taxon>Pseudotrocha</taxon>
        <taxon>Ploima</taxon>
        <taxon>Brachionidae</taxon>
        <taxon>Brachionus</taxon>
    </lineage>
</organism>
<protein>
    <submittedName>
        <fullName evidence="2">Uncharacterized protein</fullName>
    </submittedName>
</protein>
<evidence type="ECO:0000313" key="3">
    <source>
        <dbReference type="Proteomes" id="UP000276133"/>
    </source>
</evidence>
<dbReference type="Proteomes" id="UP000276133">
    <property type="component" value="Unassembled WGS sequence"/>
</dbReference>
<proteinExistence type="predicted"/>
<keyword evidence="1" id="KW-0472">Membrane</keyword>
<evidence type="ECO:0000256" key="1">
    <source>
        <dbReference type="SAM" id="Phobius"/>
    </source>
</evidence>
<keyword evidence="3" id="KW-1185">Reference proteome</keyword>
<reference evidence="2 3" key="1">
    <citation type="journal article" date="2018" name="Sci. Rep.">
        <title>Genomic signatures of local adaptation to the degree of environmental predictability in rotifers.</title>
        <authorList>
            <person name="Franch-Gras L."/>
            <person name="Hahn C."/>
            <person name="Garcia-Roger E.M."/>
            <person name="Carmona M.J."/>
            <person name="Serra M."/>
            <person name="Gomez A."/>
        </authorList>
    </citation>
    <scope>NUCLEOTIDE SEQUENCE [LARGE SCALE GENOMIC DNA]</scope>
    <source>
        <strain evidence="2">HYR1</strain>
    </source>
</reference>
<feature type="transmembrane region" description="Helical" evidence="1">
    <location>
        <begin position="47"/>
        <end position="68"/>
    </location>
</feature>
<accession>A0A3M7RZQ1</accession>